<dbReference type="EMBL" id="LSSN01000318">
    <property type="protein sequence ID" value="OMJ24587.1"/>
    <property type="molecule type" value="Genomic_DNA"/>
</dbReference>
<dbReference type="PROSITE" id="PS50878">
    <property type="entry name" value="RT_POL"/>
    <property type="match status" value="1"/>
</dbReference>
<dbReference type="Proteomes" id="UP000187283">
    <property type="component" value="Unassembled WGS sequence"/>
</dbReference>
<dbReference type="PANTHER" id="PTHR33050:SF7">
    <property type="entry name" value="RIBONUCLEASE H"/>
    <property type="match status" value="1"/>
</dbReference>
<dbReference type="AlphaFoldDB" id="A0A1R1YCE8"/>
<comment type="caution">
    <text evidence="2">The sequence shown here is derived from an EMBL/GenBank/DDBJ whole genome shotgun (WGS) entry which is preliminary data.</text>
</comment>
<evidence type="ECO:0000259" key="1">
    <source>
        <dbReference type="PROSITE" id="PS50878"/>
    </source>
</evidence>
<evidence type="ECO:0000313" key="3">
    <source>
        <dbReference type="Proteomes" id="UP000187283"/>
    </source>
</evidence>
<evidence type="ECO:0000313" key="2">
    <source>
        <dbReference type="EMBL" id="OMJ24587.1"/>
    </source>
</evidence>
<gene>
    <name evidence="2" type="ORF">AYI70_g1495</name>
</gene>
<sequence length="175" mass="19673">MENLGFTMNQEKSDIITKNRQKFLGVVFETLKMSIHLTQGRKNKIRRFVCRVIHRQVKVRQAMGLIGLFSAAATAIGPVEIKSRELQLDVKNALKKHNFSYSAPCPLSALIMSDMKYWDTQINYLNSSALMLKPSNPNTAVSATTDDSGTCWGITSNVIYLAKVWSKKTQTELSN</sequence>
<name>A0A1R1YCE8_9FUNG</name>
<reference evidence="2" key="1">
    <citation type="submission" date="2017-01" db="EMBL/GenBank/DDBJ databases">
        <authorList>
            <person name="Mah S.A."/>
            <person name="Swanson W.J."/>
            <person name="Moy G.W."/>
            <person name="Vacquier V.D."/>
        </authorList>
    </citation>
    <scope>NUCLEOTIDE SEQUENCE [LARGE SCALE GENOMIC DNA]</scope>
    <source>
        <strain evidence="2">GSMNP</strain>
    </source>
</reference>
<protein>
    <recommendedName>
        <fullName evidence="1">Reverse transcriptase domain-containing protein</fullName>
    </recommendedName>
</protein>
<feature type="domain" description="Reverse transcriptase" evidence="1">
    <location>
        <begin position="1"/>
        <end position="28"/>
    </location>
</feature>
<organism evidence="2 3">
    <name type="scientific">Smittium culicis</name>
    <dbReference type="NCBI Taxonomy" id="133412"/>
    <lineage>
        <taxon>Eukaryota</taxon>
        <taxon>Fungi</taxon>
        <taxon>Fungi incertae sedis</taxon>
        <taxon>Zoopagomycota</taxon>
        <taxon>Kickxellomycotina</taxon>
        <taxon>Harpellomycetes</taxon>
        <taxon>Harpellales</taxon>
        <taxon>Legeriomycetaceae</taxon>
        <taxon>Smittium</taxon>
    </lineage>
</organism>
<accession>A0A1R1YCE8</accession>
<dbReference type="OrthoDB" id="2267227at2759"/>
<keyword evidence="3" id="KW-1185">Reference proteome</keyword>
<dbReference type="InterPro" id="IPR052055">
    <property type="entry name" value="Hepadnavirus_pol/RT"/>
</dbReference>
<proteinExistence type="predicted"/>
<dbReference type="PANTHER" id="PTHR33050">
    <property type="entry name" value="REVERSE TRANSCRIPTASE DOMAIN-CONTAINING PROTEIN"/>
    <property type="match status" value="1"/>
</dbReference>
<dbReference type="InterPro" id="IPR000477">
    <property type="entry name" value="RT_dom"/>
</dbReference>